<dbReference type="Proteomes" id="UP000599312">
    <property type="component" value="Unassembled WGS sequence"/>
</dbReference>
<comment type="caution">
    <text evidence="2">The sequence shown here is derived from an EMBL/GenBank/DDBJ whole genome shotgun (WGS) entry which is preliminary data.</text>
</comment>
<evidence type="ECO:0000256" key="1">
    <source>
        <dbReference type="SAM" id="MobiDB-lite"/>
    </source>
</evidence>
<gene>
    <name evidence="2" type="ORF">I2H38_19740</name>
</gene>
<dbReference type="AlphaFoldDB" id="A0A931BTT9"/>
<keyword evidence="3" id="KW-1185">Reference proteome</keyword>
<dbReference type="Pfam" id="PF05954">
    <property type="entry name" value="Phage_GPD"/>
    <property type="match status" value="1"/>
</dbReference>
<proteinExistence type="predicted"/>
<protein>
    <submittedName>
        <fullName evidence="2">Phage tail protein</fullName>
    </submittedName>
</protein>
<name>A0A931BTT9_9HYPH</name>
<feature type="region of interest" description="Disordered" evidence="1">
    <location>
        <begin position="105"/>
        <end position="126"/>
    </location>
</feature>
<evidence type="ECO:0000313" key="2">
    <source>
        <dbReference type="EMBL" id="MBF9235599.1"/>
    </source>
</evidence>
<reference evidence="2" key="1">
    <citation type="submission" date="2020-11" db="EMBL/GenBank/DDBJ databases">
        <authorList>
            <person name="Kim M.K."/>
        </authorList>
    </citation>
    <scope>NUCLEOTIDE SEQUENCE</scope>
    <source>
        <strain evidence="2">BT350</strain>
    </source>
</reference>
<dbReference type="SUPFAM" id="SSF69279">
    <property type="entry name" value="Phage tail proteins"/>
    <property type="match status" value="1"/>
</dbReference>
<organism evidence="2 3">
    <name type="scientific">Microvirga alba</name>
    <dbReference type="NCBI Taxonomy" id="2791025"/>
    <lineage>
        <taxon>Bacteria</taxon>
        <taxon>Pseudomonadati</taxon>
        <taxon>Pseudomonadota</taxon>
        <taxon>Alphaproteobacteria</taxon>
        <taxon>Hyphomicrobiales</taxon>
        <taxon>Methylobacteriaceae</taxon>
        <taxon>Microvirga</taxon>
    </lineage>
</organism>
<dbReference type="EMBL" id="JADQDO010000016">
    <property type="protein sequence ID" value="MBF9235599.1"/>
    <property type="molecule type" value="Genomic_DNA"/>
</dbReference>
<accession>A0A931BTT9</accession>
<evidence type="ECO:0000313" key="3">
    <source>
        <dbReference type="Proteomes" id="UP000599312"/>
    </source>
</evidence>
<sequence length="348" mass="38176">MGLMENIKPEYRVLANQADITAMVAERLVSMRFTDEAGLESDILEIVLADHDPMAPIQVPPTGAELELFLGYDGLAQRMGLFVCDEVEIAGWPGEMTIRARAAPFDQSKGGKSHLQTQKTRSWPKDTKLGDMAKKIAKEHGMEAAVAKSLASIKLPHIDQADESDLHFLARVAKKYDAIVKPAGGKLVLAKKGETKSVSGEQLPTVTLAPGEVSRFRVVQSKRETAGMVVAYWHATKQAKRHEVKVGQGEPVTRLKMYYPTKEMALAAARSELDRRERRKVTASLQLPGRTDLVAEGKVILAGFRDGVDGEWIATRVEHGLDGNGYSCNIELEKPNSDGTKATEETEE</sequence>